<keyword evidence="2 6" id="KW-0963">Cytoplasm</keyword>
<name>A0ABQ4K2P6_9BACI</name>
<comment type="similarity">
    <text evidence="1 6">Belongs to the DeoC/FbaB aldolase family. DeoC type 1 subfamily.</text>
</comment>
<dbReference type="Gene3D" id="3.20.20.70">
    <property type="entry name" value="Aldolase class I"/>
    <property type="match status" value="1"/>
</dbReference>
<sequence length="218" mass="23029">MLPKNINRMIDHTLLKANATRDQIEKLCEEAKEYHFASVCVNPTWVEHAAVLLKGTDVRVCTVIGFPLGASTPDSKAFETKDVIEKGAQEVDMVINIGALKSGDLELVEKDIQGVAAAAKGKALVKVIIETCLLSDEEKKTACEIAKRAGADYVKTSTGFSTGGAVEHDVALMRETVGNQMGVKASGGVRSGEDAIKMIKAGATRIGTSSGANIINGI</sequence>
<dbReference type="SUPFAM" id="SSF51569">
    <property type="entry name" value="Aldolase"/>
    <property type="match status" value="1"/>
</dbReference>
<dbReference type="HAMAP" id="MF_00114">
    <property type="entry name" value="DeoC_type1"/>
    <property type="match status" value="1"/>
</dbReference>
<feature type="active site" description="Schiff-base intermediate with acetaldehyde" evidence="6">
    <location>
        <position position="155"/>
    </location>
</feature>
<dbReference type="PIRSF" id="PIRSF001357">
    <property type="entry name" value="DeoC"/>
    <property type="match status" value="1"/>
</dbReference>
<dbReference type="RefSeq" id="WP_018705882.1">
    <property type="nucleotide sequence ID" value="NZ_BOQT01000003.1"/>
</dbReference>
<reference evidence="7 8" key="1">
    <citation type="submission" date="2021-03" db="EMBL/GenBank/DDBJ databases">
        <title>Antimicrobial resistance genes in bacteria isolated from Japanese honey, and their potential for conferring macrolide and lincosamide resistance in the American foulbrood pathogen Paenibacillus larvae.</title>
        <authorList>
            <person name="Okamoto M."/>
            <person name="Kumagai M."/>
            <person name="Kanamori H."/>
            <person name="Takamatsu D."/>
        </authorList>
    </citation>
    <scope>NUCLEOTIDE SEQUENCE [LARGE SCALE GENOMIC DNA]</scope>
    <source>
        <strain evidence="7 8">J1TS3</strain>
    </source>
</reference>
<feature type="active site" description="Proton donor/acceptor" evidence="6">
    <location>
        <position position="92"/>
    </location>
</feature>
<evidence type="ECO:0000256" key="3">
    <source>
        <dbReference type="ARBA" id="ARBA00023239"/>
    </source>
</evidence>
<accession>A0ABQ4K2P6</accession>
<dbReference type="EMBL" id="BOQT01000003">
    <property type="protein sequence ID" value="GIN20041.1"/>
    <property type="molecule type" value="Genomic_DNA"/>
</dbReference>
<dbReference type="EC" id="4.1.2.4" evidence="6"/>
<comment type="pathway">
    <text evidence="6">Carbohydrate degradation; 2-deoxy-D-ribose 1-phosphate degradation; D-glyceraldehyde 3-phosphate and acetaldehyde from 2-deoxy-alpha-D-ribose 1-phosphate: step 2/2.</text>
</comment>
<dbReference type="SMART" id="SM01133">
    <property type="entry name" value="DeoC"/>
    <property type="match status" value="1"/>
</dbReference>
<evidence type="ECO:0000256" key="6">
    <source>
        <dbReference type="HAMAP-Rule" id="MF_00114"/>
    </source>
</evidence>
<dbReference type="InterPro" id="IPR013785">
    <property type="entry name" value="Aldolase_TIM"/>
</dbReference>
<evidence type="ECO:0000313" key="8">
    <source>
        <dbReference type="Proteomes" id="UP000680279"/>
    </source>
</evidence>
<comment type="catalytic activity">
    <reaction evidence="5 6">
        <text>2-deoxy-D-ribose 5-phosphate = D-glyceraldehyde 3-phosphate + acetaldehyde</text>
        <dbReference type="Rhea" id="RHEA:12821"/>
        <dbReference type="ChEBI" id="CHEBI:15343"/>
        <dbReference type="ChEBI" id="CHEBI:59776"/>
        <dbReference type="ChEBI" id="CHEBI:62877"/>
        <dbReference type="EC" id="4.1.2.4"/>
    </reaction>
</comment>
<comment type="caution">
    <text evidence="7">The sequence shown here is derived from an EMBL/GenBank/DDBJ whole genome shotgun (WGS) entry which is preliminary data.</text>
</comment>
<dbReference type="InterPro" id="IPR011343">
    <property type="entry name" value="DeoC"/>
</dbReference>
<protein>
    <recommendedName>
        <fullName evidence="6">Deoxyribose-phosphate aldolase</fullName>
        <shortName evidence="6">DERA</shortName>
        <ecNumber evidence="6">4.1.2.4</ecNumber>
    </recommendedName>
    <alternativeName>
        <fullName evidence="6">2-deoxy-D-ribose 5-phosphate aldolase</fullName>
    </alternativeName>
    <alternativeName>
        <fullName evidence="6">Phosphodeoxyriboaldolase</fullName>
        <shortName evidence="6">Deoxyriboaldolase</shortName>
    </alternativeName>
</protein>
<evidence type="ECO:0000313" key="7">
    <source>
        <dbReference type="EMBL" id="GIN20041.1"/>
    </source>
</evidence>
<dbReference type="CDD" id="cd00959">
    <property type="entry name" value="DeoC"/>
    <property type="match status" value="1"/>
</dbReference>
<feature type="active site" description="Proton donor/acceptor" evidence="6">
    <location>
        <position position="184"/>
    </location>
</feature>
<comment type="subcellular location">
    <subcellularLocation>
        <location evidence="6">Cytoplasm</location>
    </subcellularLocation>
</comment>
<evidence type="ECO:0000256" key="4">
    <source>
        <dbReference type="ARBA" id="ARBA00023270"/>
    </source>
</evidence>
<evidence type="ECO:0000256" key="1">
    <source>
        <dbReference type="ARBA" id="ARBA00010936"/>
    </source>
</evidence>
<dbReference type="NCBIfam" id="TIGR00126">
    <property type="entry name" value="deoC"/>
    <property type="match status" value="1"/>
</dbReference>
<keyword evidence="3 6" id="KW-0456">Lyase</keyword>
<dbReference type="Proteomes" id="UP000680279">
    <property type="component" value="Unassembled WGS sequence"/>
</dbReference>
<keyword evidence="4 6" id="KW-0704">Schiff base</keyword>
<dbReference type="InterPro" id="IPR028581">
    <property type="entry name" value="DeoC_typeI"/>
</dbReference>
<comment type="function">
    <text evidence="6">Catalyzes a reversible aldol reaction between acetaldehyde and D-glyceraldehyde 3-phosphate to generate 2-deoxy-D-ribose 5-phosphate.</text>
</comment>
<proteinExistence type="inferred from homology"/>
<keyword evidence="8" id="KW-1185">Reference proteome</keyword>
<organism evidence="7 8">
    <name type="scientific">Siminovitchia fordii</name>
    <dbReference type="NCBI Taxonomy" id="254759"/>
    <lineage>
        <taxon>Bacteria</taxon>
        <taxon>Bacillati</taxon>
        <taxon>Bacillota</taxon>
        <taxon>Bacilli</taxon>
        <taxon>Bacillales</taxon>
        <taxon>Bacillaceae</taxon>
        <taxon>Siminovitchia</taxon>
    </lineage>
</organism>
<dbReference type="PANTHER" id="PTHR10889">
    <property type="entry name" value="DEOXYRIBOSE-PHOSPHATE ALDOLASE"/>
    <property type="match status" value="1"/>
</dbReference>
<gene>
    <name evidence="6 7" type="primary">deoC</name>
    <name evidence="7" type="ORF">J1TS3_11750</name>
</gene>
<dbReference type="InterPro" id="IPR002915">
    <property type="entry name" value="DeoC/FbaB/LacD_aldolase"/>
</dbReference>
<dbReference type="PANTHER" id="PTHR10889:SF1">
    <property type="entry name" value="DEOXYRIBOSE-PHOSPHATE ALDOLASE"/>
    <property type="match status" value="1"/>
</dbReference>
<dbReference type="Pfam" id="PF01791">
    <property type="entry name" value="DeoC"/>
    <property type="match status" value="1"/>
</dbReference>
<evidence type="ECO:0000256" key="5">
    <source>
        <dbReference type="ARBA" id="ARBA00048791"/>
    </source>
</evidence>
<evidence type="ECO:0000256" key="2">
    <source>
        <dbReference type="ARBA" id="ARBA00022490"/>
    </source>
</evidence>